<feature type="region of interest" description="Disordered" evidence="1">
    <location>
        <begin position="1"/>
        <end position="20"/>
    </location>
</feature>
<evidence type="ECO:0000313" key="3">
    <source>
        <dbReference type="RefSeq" id="XP_016465282.1"/>
    </source>
</evidence>
<dbReference type="InterPro" id="IPR043502">
    <property type="entry name" value="DNA/RNA_pol_sf"/>
</dbReference>
<sequence length="194" mass="22707">MREGDTKEFEDGMPRDMPKRLSPKRIVDHEIELVLGAKPPAWAPYRMSQPELVELRRQLGGVAMFTKIDLKTSYKQVRIVEGDEHKMTCVTIYGSYDFLVMTFGLTNSPATFCTLMNQVFQEYIDKFIVVYLDDIMVYSKTLEEQLENLRKVLDRVRDHELYVKLSKCSFTQKQIDFLGHVIEEGRIKMDQLKI</sequence>
<dbReference type="InterPro" id="IPR000477">
    <property type="entry name" value="RT_dom"/>
</dbReference>
<gene>
    <name evidence="3" type="primary">LOC107788134</name>
</gene>
<dbReference type="CDD" id="cd01647">
    <property type="entry name" value="RT_LTR"/>
    <property type="match status" value="1"/>
</dbReference>
<keyword evidence="3" id="KW-0808">Transferase</keyword>
<dbReference type="InterPro" id="IPR053134">
    <property type="entry name" value="RNA-dir_DNA_polymerase"/>
</dbReference>
<dbReference type="Gene3D" id="3.10.10.10">
    <property type="entry name" value="HIV Type 1 Reverse Transcriptase, subunit A, domain 1"/>
    <property type="match status" value="1"/>
</dbReference>
<dbReference type="OrthoDB" id="514328at2759"/>
<dbReference type="PANTHER" id="PTHR24559:SF436">
    <property type="entry name" value="RNA-DIRECTED DNA POLYMERASE HOMOLOG"/>
    <property type="match status" value="1"/>
</dbReference>
<dbReference type="AlphaFoldDB" id="A0A1S3ZLQ0"/>
<dbReference type="InterPro" id="IPR043128">
    <property type="entry name" value="Rev_trsase/Diguanyl_cyclase"/>
</dbReference>
<feature type="domain" description="Reverse transcriptase" evidence="2">
    <location>
        <begin position="1"/>
        <end position="182"/>
    </location>
</feature>
<keyword evidence="3" id="KW-0548">Nucleotidyltransferase</keyword>
<protein>
    <submittedName>
        <fullName evidence="3">RNA-directed DNA polymerase homolog</fullName>
    </submittedName>
</protein>
<evidence type="ECO:0000256" key="1">
    <source>
        <dbReference type="SAM" id="MobiDB-lite"/>
    </source>
</evidence>
<dbReference type="Pfam" id="PF00078">
    <property type="entry name" value="RVT_1"/>
    <property type="match status" value="1"/>
</dbReference>
<dbReference type="Gene3D" id="3.30.70.270">
    <property type="match status" value="1"/>
</dbReference>
<reference evidence="3" key="1">
    <citation type="submission" date="2025-08" db="UniProtKB">
        <authorList>
            <consortium name="RefSeq"/>
        </authorList>
    </citation>
    <scope>IDENTIFICATION</scope>
</reference>
<dbReference type="STRING" id="4097.A0A1S3ZLQ0"/>
<dbReference type="SUPFAM" id="SSF56672">
    <property type="entry name" value="DNA/RNA polymerases"/>
    <property type="match status" value="1"/>
</dbReference>
<dbReference type="PANTHER" id="PTHR24559">
    <property type="entry name" value="TRANSPOSON TY3-I GAG-POL POLYPROTEIN"/>
    <property type="match status" value="1"/>
</dbReference>
<dbReference type="KEGG" id="nta:107788134"/>
<name>A0A1S3ZLQ0_TOBAC</name>
<dbReference type="SMR" id="A0A1S3ZLQ0"/>
<keyword evidence="3" id="KW-0695">RNA-directed DNA polymerase</keyword>
<proteinExistence type="predicted"/>
<dbReference type="GO" id="GO:0003964">
    <property type="term" value="F:RNA-directed DNA polymerase activity"/>
    <property type="evidence" value="ECO:0007669"/>
    <property type="project" value="UniProtKB-KW"/>
</dbReference>
<organism evidence="3">
    <name type="scientific">Nicotiana tabacum</name>
    <name type="common">Common tobacco</name>
    <dbReference type="NCBI Taxonomy" id="4097"/>
    <lineage>
        <taxon>Eukaryota</taxon>
        <taxon>Viridiplantae</taxon>
        <taxon>Streptophyta</taxon>
        <taxon>Embryophyta</taxon>
        <taxon>Tracheophyta</taxon>
        <taxon>Spermatophyta</taxon>
        <taxon>Magnoliopsida</taxon>
        <taxon>eudicotyledons</taxon>
        <taxon>Gunneridae</taxon>
        <taxon>Pentapetalae</taxon>
        <taxon>asterids</taxon>
        <taxon>lamiids</taxon>
        <taxon>Solanales</taxon>
        <taxon>Solanaceae</taxon>
        <taxon>Nicotianoideae</taxon>
        <taxon>Nicotianeae</taxon>
        <taxon>Nicotiana</taxon>
    </lineage>
</organism>
<evidence type="ECO:0000259" key="2">
    <source>
        <dbReference type="PROSITE" id="PS50878"/>
    </source>
</evidence>
<accession>A0A1S3ZLQ0</accession>
<dbReference type="RefSeq" id="XP_016465282.1">
    <property type="nucleotide sequence ID" value="XM_016609796.1"/>
</dbReference>
<dbReference type="PROSITE" id="PS50878">
    <property type="entry name" value="RT_POL"/>
    <property type="match status" value="1"/>
</dbReference>
<dbReference type="PaxDb" id="4097-A0A1S3ZLQ0"/>